<sequence length="40" mass="4513">MRLRELATEVQQLREEVARLRTQVDALTPKPAKAAPAKKV</sequence>
<dbReference type="EMBL" id="BONE01000008">
    <property type="protein sequence ID" value="GIF71904.1"/>
    <property type="molecule type" value="Genomic_DNA"/>
</dbReference>
<evidence type="ECO:0000313" key="2">
    <source>
        <dbReference type="Proteomes" id="UP000604117"/>
    </source>
</evidence>
<evidence type="ECO:0000313" key="1">
    <source>
        <dbReference type="EMBL" id="GIF71904.1"/>
    </source>
</evidence>
<protein>
    <submittedName>
        <fullName evidence="1">Uncharacterized protein</fullName>
    </submittedName>
</protein>
<organism evidence="1 2">
    <name type="scientific">Asanoa siamensis</name>
    <dbReference type="NCBI Taxonomy" id="926357"/>
    <lineage>
        <taxon>Bacteria</taxon>
        <taxon>Bacillati</taxon>
        <taxon>Actinomycetota</taxon>
        <taxon>Actinomycetes</taxon>
        <taxon>Micromonosporales</taxon>
        <taxon>Micromonosporaceae</taxon>
        <taxon>Asanoa</taxon>
    </lineage>
</organism>
<gene>
    <name evidence="1" type="ORF">Asi02nite_14220</name>
</gene>
<keyword evidence="2" id="KW-1185">Reference proteome</keyword>
<comment type="caution">
    <text evidence="1">The sequence shown here is derived from an EMBL/GenBank/DDBJ whole genome shotgun (WGS) entry which is preliminary data.</text>
</comment>
<reference evidence="1 2" key="1">
    <citation type="submission" date="2021-01" db="EMBL/GenBank/DDBJ databases">
        <title>Whole genome shotgun sequence of Asanoa siamensis NBRC 107932.</title>
        <authorList>
            <person name="Komaki H."/>
            <person name="Tamura T."/>
        </authorList>
    </citation>
    <scope>NUCLEOTIDE SEQUENCE [LARGE SCALE GENOMIC DNA]</scope>
    <source>
        <strain evidence="1 2">NBRC 107932</strain>
    </source>
</reference>
<dbReference type="Proteomes" id="UP000604117">
    <property type="component" value="Unassembled WGS sequence"/>
</dbReference>
<proteinExistence type="predicted"/>
<name>A0ABQ4CKV0_9ACTN</name>
<accession>A0ABQ4CKV0</accession>
<dbReference type="RefSeq" id="WP_275410280.1">
    <property type="nucleotide sequence ID" value="NZ_BONE01000008.1"/>
</dbReference>